<feature type="domain" description="UDENN" evidence="15">
    <location>
        <begin position="1"/>
        <end position="361"/>
    </location>
</feature>
<dbReference type="PROSITE" id="PS50211">
    <property type="entry name" value="DENN"/>
    <property type="match status" value="1"/>
</dbReference>
<feature type="compositionally biased region" description="Low complexity" evidence="14">
    <location>
        <begin position="472"/>
        <end position="487"/>
    </location>
</feature>
<dbReference type="InterPro" id="IPR043153">
    <property type="entry name" value="DENN_C"/>
</dbReference>
<keyword evidence="9" id="KW-0472">Membrane</keyword>
<evidence type="ECO:0000256" key="5">
    <source>
        <dbReference type="ARBA" id="ARBA00022475"/>
    </source>
</evidence>
<feature type="compositionally biased region" description="Low complexity" evidence="14">
    <location>
        <begin position="845"/>
        <end position="859"/>
    </location>
</feature>
<comment type="subunit">
    <text evidence="11">Interacts (via death domain) with TNFRSF1A (via death domain). Interacts with PIDD1. Interacts with YWHAZ. Interacts (via death domain) with KIF1B; links the motor KIF1B to Rab3-carrying vesicles in anterograde synaptic vesicle transport. Interacts with KIF1A. Interacts (via uDENN domain) with RAB3A, RAB3B, RAB3C and RAB3D; the GTP-bound form of the Rab proteins is preferred for interaction.</text>
</comment>
<evidence type="ECO:0000256" key="6">
    <source>
        <dbReference type="ARBA" id="ARBA00022490"/>
    </source>
</evidence>
<feature type="region of interest" description="Disordered" evidence="14">
    <location>
        <begin position="831"/>
        <end position="863"/>
    </location>
</feature>
<protein>
    <recommendedName>
        <fullName evidence="4">MAP kinase-activating death domain protein</fullName>
    </recommendedName>
    <alternativeName>
        <fullName evidence="12">Rab3 GDP/GTP exchange factor</fullName>
    </alternativeName>
    <alternativeName>
        <fullName evidence="13">Rab3 GDP/GTP exchange protein</fullName>
    </alternativeName>
</protein>
<dbReference type="GO" id="GO:0005085">
    <property type="term" value="F:guanyl-nucleotide exchange factor activity"/>
    <property type="evidence" value="ECO:0007669"/>
    <property type="project" value="UniProtKB-KW"/>
</dbReference>
<evidence type="ECO:0000256" key="7">
    <source>
        <dbReference type="ARBA" id="ARBA00022658"/>
    </source>
</evidence>
<evidence type="ECO:0000256" key="10">
    <source>
        <dbReference type="ARBA" id="ARBA00060181"/>
    </source>
</evidence>
<dbReference type="InterPro" id="IPR039980">
    <property type="entry name" value="MADD"/>
</dbReference>
<dbReference type="GO" id="GO:0032483">
    <property type="term" value="P:regulation of Rab protein signal transduction"/>
    <property type="evidence" value="ECO:0007669"/>
    <property type="project" value="TreeGrafter"/>
</dbReference>
<name>A0AAV2LTR6_KNICA</name>
<evidence type="ECO:0000256" key="2">
    <source>
        <dbReference type="ARBA" id="ARBA00004496"/>
    </source>
</evidence>
<dbReference type="SMART" id="SM00801">
    <property type="entry name" value="dDENN"/>
    <property type="match status" value="1"/>
</dbReference>
<dbReference type="PANTHER" id="PTHR13008">
    <property type="entry name" value="MAP-KINASE ACTIVATING DEATH DOMAIN PROTEIN MADD /DENN/AEX-3 C.ELEGANS"/>
    <property type="match status" value="1"/>
</dbReference>
<evidence type="ECO:0000256" key="3">
    <source>
        <dbReference type="ARBA" id="ARBA00005978"/>
    </source>
</evidence>
<feature type="compositionally biased region" description="Polar residues" evidence="14">
    <location>
        <begin position="995"/>
        <end position="1014"/>
    </location>
</feature>
<comment type="subcellular location">
    <subcellularLocation>
        <location evidence="1">Cell membrane</location>
    </subcellularLocation>
    <subcellularLocation>
        <location evidence="2">Cytoplasm</location>
    </subcellularLocation>
</comment>
<dbReference type="SMART" id="SM00799">
    <property type="entry name" value="DENN"/>
    <property type="match status" value="1"/>
</dbReference>
<keyword evidence="7" id="KW-0344">Guanine-nucleotide releasing factor</keyword>
<evidence type="ECO:0000256" key="11">
    <source>
        <dbReference type="ARBA" id="ARBA00064743"/>
    </source>
</evidence>
<dbReference type="InterPro" id="IPR056574">
    <property type="entry name" value="Death_MADD"/>
</dbReference>
<keyword evidence="17" id="KW-1185">Reference proteome</keyword>
<feature type="compositionally biased region" description="Low complexity" evidence="14">
    <location>
        <begin position="415"/>
        <end position="433"/>
    </location>
</feature>
<evidence type="ECO:0000256" key="14">
    <source>
        <dbReference type="SAM" id="MobiDB-lite"/>
    </source>
</evidence>
<dbReference type="InterPro" id="IPR001194">
    <property type="entry name" value="cDENN_dom"/>
</dbReference>
<dbReference type="Pfam" id="PF23629">
    <property type="entry name" value="Death_MADD"/>
    <property type="match status" value="1"/>
</dbReference>
<evidence type="ECO:0000256" key="8">
    <source>
        <dbReference type="ARBA" id="ARBA00022703"/>
    </source>
</evidence>
<evidence type="ECO:0000313" key="17">
    <source>
        <dbReference type="Proteomes" id="UP001497482"/>
    </source>
</evidence>
<accession>A0AAV2LTR6</accession>
<sequence>MWRVFTGALSSEEKSSQLLCDLRDIESWIYRLLRSPVPVAGQRRVDVEVLPLELKRALTFALPDNSRFSMVDFPLHLPLELLGVDACLQVLSCILLEHKVILQSRDYNALSMSVMAFTAMIYPLEYMFPVIPLLPTCMASAEQLLLAPTPYIIGVPASFFLYKADFKMPDDVWLVDLDSSRVIAPTNAEILPPLPEPEAGELKKHLKQCLLRLSAITQKQIFFSAESKALASMSLNTQPILNLEKFQEGQELPLLPPGRDKASPSSTEFNPLIYGNDVDSVDVATRVAMVRFFNSPNVLQGFQMHTRTLRLFPRPVVAFQCSSFLASRPRRSSFADKLSHTQAVEFYGEWALNPSNLAFQRIHNNVFDPSLIGDKPKWYAHQLQPVLYRVYDSGSQLVEAMASPLEDEANDSDPSDSGSDSDGYDGSSSSYSSLGDLVSEMIQGDIQGETTNLDPPTHAALGDPSEVEFQDLQELSEGQSSETSTGGADVPPEPSDGQPLRSSSSTTASSSPSTIIQGVNNEPGEPPEMEASASAALQTPVPGLASQPFLRPPADSGAVDPTNKKPEYDNPYFEPQYGFPTEDDPEADEQVESYTPRFNQSLNGNKVGRPLRPSSLRLPGESDGEDSRNSSPNSTISNSSNDGLGGLMSFASNLYKNHGTSFSLSNLALPNKAAREKATPFPSLKGARAPRALVDQKSSVIKHSPTVKRESPSPQGRVNNNSENQQFLKEVVQSVLDGQGVGWLNMKKVRRLLENEQLRVFVLSKLNRAVQSEEDARQEVIRDVEVNRKVYKGMLDILKCTVSSLEHSYTNAGLGGMASVFSLLEIARTHYQTKDPEKRNKRSPTDSSSSPGSKESPSSRVEAARGPTLLHVPHLQVPHHGTGRGTRHFDTRSLNEENFIASIGSEGGKQQRSLVADAEEKKSQMSSDSGLSVMSGSQKSDSESVTSSEPPILTRSTSQDSEASTVISNSSGETLGADSDLSSTAGDGLGRSAAHLTTSRGTLSDSEIETNPATSAVFGRTHTLKPGAREQLSAMGKGPPPPLEDLSMRIYLCEGLLGRDKSSVWDQLEDAAMETFSLSKERSTLWDQVQFWEDAFLDAVMLEREGMGMDQGPHEMIERYLSLGEHERKRLEDDEDRLLATLLHNMVAYMLMLKVNKNDIRKKVRRLMGKSHIGLSYSQEINELLDKLSHMNGRELSIRPCGSRHIKKQTFVVHAGIDNKGDIFFMEVCDDCIVLRSNIGTVYERWWYEKLINMTYCPKTKVLCLWRRNGQETQLNKFYTKKEHQIML</sequence>
<dbReference type="FunFam" id="3.40.50.11500:FF:000002">
    <property type="entry name" value="MAP kinase-activating death domain protein-like Protein"/>
    <property type="match status" value="1"/>
</dbReference>
<feature type="compositionally biased region" description="Low complexity" evidence="14">
    <location>
        <begin position="924"/>
        <end position="938"/>
    </location>
</feature>
<comment type="similarity">
    <text evidence="3">Belongs to the MADD family.</text>
</comment>
<feature type="region of interest" description="Disordered" evidence="14">
    <location>
        <begin position="405"/>
        <end position="433"/>
    </location>
</feature>
<feature type="region of interest" description="Disordered" evidence="14">
    <location>
        <begin position="902"/>
        <end position="1041"/>
    </location>
</feature>
<dbReference type="GO" id="GO:0005829">
    <property type="term" value="C:cytosol"/>
    <property type="evidence" value="ECO:0007669"/>
    <property type="project" value="TreeGrafter"/>
</dbReference>
<dbReference type="Pfam" id="PF02141">
    <property type="entry name" value="DENN"/>
    <property type="match status" value="1"/>
</dbReference>
<dbReference type="InterPro" id="IPR005112">
    <property type="entry name" value="dDENN_dom"/>
</dbReference>
<reference evidence="16 17" key="1">
    <citation type="submission" date="2024-04" db="EMBL/GenBank/DDBJ databases">
        <authorList>
            <person name="Waldvogel A.-M."/>
            <person name="Schoenle A."/>
        </authorList>
    </citation>
    <scope>NUCLEOTIDE SEQUENCE [LARGE SCALE GENOMIC DNA]</scope>
</reference>
<feature type="region of interest" description="Disordered" evidence="14">
    <location>
        <begin position="470"/>
        <end position="642"/>
    </location>
</feature>
<keyword evidence="6" id="KW-0963">Cytoplasm</keyword>
<proteinExistence type="inferred from homology"/>
<feature type="compositionally biased region" description="Low complexity" evidence="14">
    <location>
        <begin position="502"/>
        <end position="514"/>
    </location>
</feature>
<evidence type="ECO:0000313" key="16">
    <source>
        <dbReference type="EMBL" id="CAL1603444.1"/>
    </source>
</evidence>
<dbReference type="GO" id="GO:0006915">
    <property type="term" value="P:apoptotic process"/>
    <property type="evidence" value="ECO:0007669"/>
    <property type="project" value="UniProtKB-KW"/>
</dbReference>
<comment type="function">
    <text evidence="10">Guanyl-nucleotide exchange factor that regulates small GTPases of the Rab family. Converts GDP-bound inactive form of RAB27A and RAB27B to the GTP-bound active forms. Converts GDP-bound inactive form of RAB3A, RAB3C and RAB3D to the GTP-bound active forms, GTPases involved in synaptic vesicle exocytosis and vesicle secretion. Plays a role in synaptic vesicle formation and in vesicle trafficking at the neuromuscular junction. Involved in up-regulating a post-docking step of synaptic exocytosis in central synapses. Probably by binding to the motor proteins KIF1B and KIF1A, mediates motor-dependent transport of GTP-RAB3A-positive vesicles to the presynaptic nerve terminals. Plays a role in TNFA-mediated activation of the MAPK pathway, including ERK1/2. May link TNFRSF1A with MAP kinase activation. May be involved in the regulation of TNFA-induced apoptosis.</text>
</comment>
<feature type="compositionally biased region" description="Polar residues" evidence="14">
    <location>
        <begin position="592"/>
        <end position="604"/>
    </location>
</feature>
<feature type="compositionally biased region" description="Polar residues" evidence="14">
    <location>
        <begin position="943"/>
        <end position="973"/>
    </location>
</feature>
<gene>
    <name evidence="16" type="ORF">KC01_LOCUS31126</name>
</gene>
<feature type="region of interest" description="Disordered" evidence="14">
    <location>
        <begin position="679"/>
        <end position="719"/>
    </location>
</feature>
<dbReference type="InterPro" id="IPR037516">
    <property type="entry name" value="Tripartite_DENN"/>
</dbReference>
<keyword evidence="8" id="KW-0053">Apoptosis</keyword>
<evidence type="ECO:0000259" key="15">
    <source>
        <dbReference type="PROSITE" id="PS50211"/>
    </source>
</evidence>
<dbReference type="GO" id="GO:0042981">
    <property type="term" value="P:regulation of apoptotic process"/>
    <property type="evidence" value="ECO:0007669"/>
    <property type="project" value="TreeGrafter"/>
</dbReference>
<feature type="compositionally biased region" description="Low complexity" evidence="14">
    <location>
        <begin position="629"/>
        <end position="641"/>
    </location>
</feature>
<evidence type="ECO:0000256" key="4">
    <source>
        <dbReference type="ARBA" id="ARBA00017868"/>
    </source>
</evidence>
<feature type="compositionally biased region" description="Acidic residues" evidence="14">
    <location>
        <begin position="405"/>
        <end position="414"/>
    </location>
</feature>
<evidence type="ECO:0000256" key="1">
    <source>
        <dbReference type="ARBA" id="ARBA00004236"/>
    </source>
</evidence>
<dbReference type="EMBL" id="OZ035826">
    <property type="protein sequence ID" value="CAL1603444.1"/>
    <property type="molecule type" value="Genomic_DNA"/>
</dbReference>
<keyword evidence="5" id="KW-1003">Cell membrane</keyword>
<evidence type="ECO:0000256" key="9">
    <source>
        <dbReference type="ARBA" id="ARBA00023136"/>
    </source>
</evidence>
<organism evidence="16 17">
    <name type="scientific">Knipowitschia caucasica</name>
    <name type="common">Caucasian dwarf goby</name>
    <name type="synonym">Pomatoschistus caucasicus</name>
    <dbReference type="NCBI Taxonomy" id="637954"/>
    <lineage>
        <taxon>Eukaryota</taxon>
        <taxon>Metazoa</taxon>
        <taxon>Chordata</taxon>
        <taxon>Craniata</taxon>
        <taxon>Vertebrata</taxon>
        <taxon>Euteleostomi</taxon>
        <taxon>Actinopterygii</taxon>
        <taxon>Neopterygii</taxon>
        <taxon>Teleostei</taxon>
        <taxon>Neoteleostei</taxon>
        <taxon>Acanthomorphata</taxon>
        <taxon>Gobiaria</taxon>
        <taxon>Gobiiformes</taxon>
        <taxon>Gobioidei</taxon>
        <taxon>Gobiidae</taxon>
        <taxon>Gobiinae</taxon>
        <taxon>Knipowitschia</taxon>
    </lineage>
</organism>
<dbReference type="GO" id="GO:0005886">
    <property type="term" value="C:plasma membrane"/>
    <property type="evidence" value="ECO:0007669"/>
    <property type="project" value="UniProtKB-SubCell"/>
</dbReference>
<feature type="compositionally biased region" description="Acidic residues" evidence="14">
    <location>
        <begin position="581"/>
        <end position="591"/>
    </location>
</feature>
<evidence type="ECO:0000256" key="12">
    <source>
        <dbReference type="ARBA" id="ARBA00079552"/>
    </source>
</evidence>
<evidence type="ECO:0000256" key="13">
    <source>
        <dbReference type="ARBA" id="ARBA00081633"/>
    </source>
</evidence>
<dbReference type="Proteomes" id="UP001497482">
    <property type="component" value="Chromosome 4"/>
</dbReference>
<dbReference type="PANTHER" id="PTHR13008:SF7">
    <property type="entry name" value="MAP KINASE-ACTIVATING DEATH DOMAIN PROTEIN"/>
    <property type="match status" value="1"/>
</dbReference>
<dbReference type="Gene3D" id="3.40.50.11500">
    <property type="match status" value="1"/>
</dbReference>